<evidence type="ECO:0000259" key="1">
    <source>
        <dbReference type="PROSITE" id="PS50994"/>
    </source>
</evidence>
<sequence length="148" mass="17563">MVTTQGIPLSRYHASKQMKAFNLVSCQSQKHRYRKANQEHITIPNHLYRQFAVTSPNQVWVGDVTYVWVGHRWMYLAGVIDLFSRKSVGWTMSLSPDNRLTGKALIMAYESRHKPRGIMHHRDEDSRYTSRYYHQLLWRNQIKQSLSR</sequence>
<dbReference type="InterPro" id="IPR012337">
    <property type="entry name" value="RNaseH-like_sf"/>
</dbReference>
<reference evidence="2 3" key="1">
    <citation type="submission" date="2018-06" db="EMBL/GenBank/DDBJ databases">
        <authorList>
            <consortium name="Pathogen Informatics"/>
            <person name="Doyle S."/>
        </authorList>
    </citation>
    <scope>NUCLEOTIDE SEQUENCE [LARGE SCALE GENOMIC DNA]</scope>
    <source>
        <strain evidence="2 3">NCTC11647</strain>
    </source>
</reference>
<dbReference type="InterPro" id="IPR050900">
    <property type="entry name" value="Transposase_IS3/IS150/IS904"/>
</dbReference>
<dbReference type="Proteomes" id="UP000251647">
    <property type="component" value="Unassembled WGS sequence"/>
</dbReference>
<dbReference type="Pfam" id="PF00665">
    <property type="entry name" value="rve"/>
    <property type="match status" value="1"/>
</dbReference>
<dbReference type="GO" id="GO:0015074">
    <property type="term" value="P:DNA integration"/>
    <property type="evidence" value="ECO:0007669"/>
    <property type="project" value="InterPro"/>
</dbReference>
<proteinExistence type="predicted"/>
<dbReference type="PROSITE" id="PS50994">
    <property type="entry name" value="INTEGRASE"/>
    <property type="match status" value="1"/>
</dbReference>
<dbReference type="InterPro" id="IPR036397">
    <property type="entry name" value="RNaseH_sf"/>
</dbReference>
<dbReference type="InterPro" id="IPR001584">
    <property type="entry name" value="Integrase_cat-core"/>
</dbReference>
<dbReference type="EMBL" id="UATL01000008">
    <property type="protein sequence ID" value="SPY46015.1"/>
    <property type="molecule type" value="Genomic_DNA"/>
</dbReference>
<dbReference type="AlphaFoldDB" id="A0A2X1ZNS0"/>
<dbReference type="PANTHER" id="PTHR46889">
    <property type="entry name" value="TRANSPOSASE INSF FOR INSERTION SEQUENCE IS3B-RELATED"/>
    <property type="match status" value="1"/>
</dbReference>
<organism evidence="2 3">
    <name type="scientific">Photobacterium damselae</name>
    <dbReference type="NCBI Taxonomy" id="38293"/>
    <lineage>
        <taxon>Bacteria</taxon>
        <taxon>Pseudomonadati</taxon>
        <taxon>Pseudomonadota</taxon>
        <taxon>Gammaproteobacteria</taxon>
        <taxon>Vibrionales</taxon>
        <taxon>Vibrionaceae</taxon>
        <taxon>Photobacterium</taxon>
    </lineage>
</organism>
<dbReference type="GO" id="GO:0003676">
    <property type="term" value="F:nucleic acid binding"/>
    <property type="evidence" value="ECO:0007669"/>
    <property type="project" value="InterPro"/>
</dbReference>
<accession>A0A2X1ZNS0</accession>
<evidence type="ECO:0000313" key="3">
    <source>
        <dbReference type="Proteomes" id="UP000251647"/>
    </source>
</evidence>
<protein>
    <submittedName>
        <fullName evidence="2">Integrase core domain</fullName>
    </submittedName>
</protein>
<dbReference type="Gene3D" id="3.30.420.10">
    <property type="entry name" value="Ribonuclease H-like superfamily/Ribonuclease H"/>
    <property type="match status" value="1"/>
</dbReference>
<dbReference type="PANTHER" id="PTHR46889:SF4">
    <property type="entry name" value="TRANSPOSASE INSO FOR INSERTION SEQUENCE ELEMENT IS911B-RELATED"/>
    <property type="match status" value="1"/>
</dbReference>
<name>A0A2X1ZNS0_PHODM</name>
<evidence type="ECO:0000313" key="2">
    <source>
        <dbReference type="EMBL" id="SPY46015.1"/>
    </source>
</evidence>
<gene>
    <name evidence="2" type="ORF">NCTC11647_04360</name>
</gene>
<dbReference type="SUPFAM" id="SSF53098">
    <property type="entry name" value="Ribonuclease H-like"/>
    <property type="match status" value="1"/>
</dbReference>
<feature type="domain" description="Integrase catalytic" evidence="1">
    <location>
        <begin position="52"/>
        <end position="148"/>
    </location>
</feature>